<evidence type="ECO:0000256" key="1">
    <source>
        <dbReference type="PROSITE-ProRule" id="PRU00047"/>
    </source>
</evidence>
<feature type="region of interest" description="Disordered" evidence="2">
    <location>
        <begin position="603"/>
        <end position="626"/>
    </location>
</feature>
<feature type="domain" description="CCHC-type" evidence="3">
    <location>
        <begin position="590"/>
        <end position="605"/>
    </location>
</feature>
<keyword evidence="1" id="KW-0479">Metal-binding</keyword>
<dbReference type="EMBL" id="BKCJ010002457">
    <property type="protein sequence ID" value="GEU48697.1"/>
    <property type="molecule type" value="Genomic_DNA"/>
</dbReference>
<evidence type="ECO:0000256" key="2">
    <source>
        <dbReference type="SAM" id="MobiDB-lite"/>
    </source>
</evidence>
<dbReference type="SUPFAM" id="SSF57756">
    <property type="entry name" value="Retrovirus zinc finger-like domains"/>
    <property type="match status" value="1"/>
</dbReference>
<gene>
    <name evidence="4" type="ORF">Tci_020675</name>
</gene>
<feature type="compositionally biased region" description="Basic and acidic residues" evidence="2">
    <location>
        <begin position="603"/>
        <end position="619"/>
    </location>
</feature>
<dbReference type="PROSITE" id="PS50158">
    <property type="entry name" value="ZF_CCHC"/>
    <property type="match status" value="1"/>
</dbReference>
<feature type="compositionally biased region" description="Polar residues" evidence="2">
    <location>
        <begin position="673"/>
        <end position="688"/>
    </location>
</feature>
<keyword evidence="1" id="KW-0862">Zinc</keyword>
<comment type="caution">
    <text evidence="4">The sequence shown here is derived from an EMBL/GenBank/DDBJ whole genome shotgun (WGS) entry which is preliminary data.</text>
</comment>
<evidence type="ECO:0000313" key="4">
    <source>
        <dbReference type="EMBL" id="GEU48697.1"/>
    </source>
</evidence>
<dbReference type="GO" id="GO:0008270">
    <property type="term" value="F:zinc ion binding"/>
    <property type="evidence" value="ECO:0007669"/>
    <property type="project" value="UniProtKB-KW"/>
</dbReference>
<organism evidence="4">
    <name type="scientific">Tanacetum cinerariifolium</name>
    <name type="common">Dalmatian daisy</name>
    <name type="synonym">Chrysanthemum cinerariifolium</name>
    <dbReference type="NCBI Taxonomy" id="118510"/>
    <lineage>
        <taxon>Eukaryota</taxon>
        <taxon>Viridiplantae</taxon>
        <taxon>Streptophyta</taxon>
        <taxon>Embryophyta</taxon>
        <taxon>Tracheophyta</taxon>
        <taxon>Spermatophyta</taxon>
        <taxon>Magnoliopsida</taxon>
        <taxon>eudicotyledons</taxon>
        <taxon>Gunneridae</taxon>
        <taxon>Pentapetalae</taxon>
        <taxon>asterids</taxon>
        <taxon>campanulids</taxon>
        <taxon>Asterales</taxon>
        <taxon>Asteraceae</taxon>
        <taxon>Asteroideae</taxon>
        <taxon>Anthemideae</taxon>
        <taxon>Anthemidinae</taxon>
        <taxon>Tanacetum</taxon>
    </lineage>
</organism>
<dbReference type="GO" id="GO:0003676">
    <property type="term" value="F:nucleic acid binding"/>
    <property type="evidence" value="ECO:0007669"/>
    <property type="project" value="InterPro"/>
</dbReference>
<sequence>MVAALRFSLGISVPLWSGVIRACGYTSSFTFPNLLSTLSFLPSLANTVFLSESLCLGDSDLSRRILEKTIGVGSGLFVRLRERLDLRILSSSPLNFGILDSECCDTSWIFEFLPEYPLKLRRAFTSFRLSWVESDAGLFGSSRVCSFHFAHCVSHGGHGCSGNGLRLCAHVEYFEKHSCIRELHPKKPVSHVDSDSNIKTNHLLDDVAHVVEKFKHEDEVNVIIPRMTTNDPWLNKLDDLNLRDMGGINMISEGHKLRAEVEVSGSHSTQDTPTDDPKEMSEEDVKNMLQIVPISEFKVKALQVKYPLIDWEIHSGGLRSYWKIIRVGGITQAYQSFEDMLKDFGREDLDDLWRLVKEKFSTTMRIEQYFLMINYSLCEVILNGDSPAPTRVIKNVVQPVAPTTVEQRLARKNELKARGTWLMALPDKHQLKFNIHKDAKTLMEAIKKRFGGNKETKKKLISQLEILRESLSQEDINLKFLRSLPTEWRTHTLIWKNKTDLEEQSLDDLFNSLKIYEAEVKSSFSASTSTQNNAFVSSSNGDSTNKPVSAAASVFAVSAKIPVSALLNIDADDLEEIDLKWQMAMLTVECYNCHQNEHFARKCRSPKDTRRNGAAEPQRRNVPVETSTSNALVLQCDGVGSYDWSFQAEEEPTNYALMAFTSSSSSSFDNEKMAQTPSRNHAQRGTHQQYARMTLPKPQQHVIPTVVLTKSKLVPLTATRSVIAAVTKPLVTRPRQAKTIVTKPYSPPRRHINCSPSPEARNFPPTVTAIKVPQVNAAKGNPQHALKDKGVIDSGCSWHMTGNMSYLSDFKELNSGYVAFGGNLKGGKISGKENKPNVAGSGPKWLFDIDTLTRTMNYQQVTACNLYNPSAGVQEQHAAEKAGEDDVQQYVVFPVWSSSSNNPQNTNGYAAFEVKEPEFEGRKPQSEVMFFQAVVLRQRSMMTRPRERLKDNAAGTLVPAVEKLSPNITNTFSFAGPSNATASPTYGKSSYVDSSQLPDDPNMLELEDITYFDDEDNVGADGDFNNLETSITVSPIPTTRVHKDHHVTQIIGDLSLATQIRSITRVAKDQELEDITYSDDEDDVGAEADFTNLEKSITVSPILTTRVHKDHPVTQIIGDLSSATQTRSMTRVAKDQGGVSQINNDDFHTSFDFQLAA</sequence>
<evidence type="ECO:0000259" key="3">
    <source>
        <dbReference type="PROSITE" id="PS50158"/>
    </source>
</evidence>
<name>A0A6L2KIW2_TANCI</name>
<keyword evidence="1" id="KW-0863">Zinc-finger</keyword>
<reference evidence="4" key="1">
    <citation type="journal article" date="2019" name="Sci. Rep.">
        <title>Draft genome of Tanacetum cinerariifolium, the natural source of mosquito coil.</title>
        <authorList>
            <person name="Yamashiro T."/>
            <person name="Shiraishi A."/>
            <person name="Satake H."/>
            <person name="Nakayama K."/>
        </authorList>
    </citation>
    <scope>NUCLEOTIDE SEQUENCE</scope>
</reference>
<protein>
    <recommendedName>
        <fullName evidence="3">CCHC-type domain-containing protein</fullName>
    </recommendedName>
</protein>
<accession>A0A6L2KIW2</accession>
<feature type="region of interest" description="Disordered" evidence="2">
    <location>
        <begin position="668"/>
        <end position="688"/>
    </location>
</feature>
<proteinExistence type="predicted"/>
<dbReference type="InterPro" id="IPR001878">
    <property type="entry name" value="Znf_CCHC"/>
</dbReference>
<dbReference type="InterPro" id="IPR036875">
    <property type="entry name" value="Znf_CCHC_sf"/>
</dbReference>
<feature type="region of interest" description="Disordered" evidence="2">
    <location>
        <begin position="260"/>
        <end position="280"/>
    </location>
</feature>
<dbReference type="AlphaFoldDB" id="A0A6L2KIW2"/>